<evidence type="ECO:0000313" key="2">
    <source>
        <dbReference type="EMBL" id="CAL1377774.1"/>
    </source>
</evidence>
<dbReference type="EMBL" id="OZ034816">
    <property type="protein sequence ID" value="CAL1377774.1"/>
    <property type="molecule type" value="Genomic_DNA"/>
</dbReference>
<protein>
    <submittedName>
        <fullName evidence="2">Uncharacterized protein</fullName>
    </submittedName>
</protein>
<gene>
    <name evidence="2" type="ORF">LTRI10_LOCUS19400</name>
</gene>
<dbReference type="AlphaFoldDB" id="A0AAV2DWB6"/>
<sequence length="111" mass="12426">MSELRQVPKNRVLPWPPSSPSSSFLMAGLLSSIRDFVKATKSATAASKYTEEKSKLKGRVHRNWFFIGPSRLSSSSPMTSFPSSLSKPIHKLIALFFEILLAGLVMEWKKN</sequence>
<organism evidence="2 3">
    <name type="scientific">Linum trigynum</name>
    <dbReference type="NCBI Taxonomy" id="586398"/>
    <lineage>
        <taxon>Eukaryota</taxon>
        <taxon>Viridiplantae</taxon>
        <taxon>Streptophyta</taxon>
        <taxon>Embryophyta</taxon>
        <taxon>Tracheophyta</taxon>
        <taxon>Spermatophyta</taxon>
        <taxon>Magnoliopsida</taxon>
        <taxon>eudicotyledons</taxon>
        <taxon>Gunneridae</taxon>
        <taxon>Pentapetalae</taxon>
        <taxon>rosids</taxon>
        <taxon>fabids</taxon>
        <taxon>Malpighiales</taxon>
        <taxon>Linaceae</taxon>
        <taxon>Linum</taxon>
    </lineage>
</organism>
<accession>A0AAV2DWB6</accession>
<reference evidence="2 3" key="1">
    <citation type="submission" date="2024-04" db="EMBL/GenBank/DDBJ databases">
        <authorList>
            <person name="Fracassetti M."/>
        </authorList>
    </citation>
    <scope>NUCLEOTIDE SEQUENCE [LARGE SCALE GENOMIC DNA]</scope>
</reference>
<name>A0AAV2DWB6_9ROSI</name>
<feature type="region of interest" description="Disordered" evidence="1">
    <location>
        <begin position="1"/>
        <end position="20"/>
    </location>
</feature>
<keyword evidence="3" id="KW-1185">Reference proteome</keyword>
<dbReference type="Proteomes" id="UP001497516">
    <property type="component" value="Chromosome 3"/>
</dbReference>
<evidence type="ECO:0000256" key="1">
    <source>
        <dbReference type="SAM" id="MobiDB-lite"/>
    </source>
</evidence>
<evidence type="ECO:0000313" key="3">
    <source>
        <dbReference type="Proteomes" id="UP001497516"/>
    </source>
</evidence>
<proteinExistence type="predicted"/>